<protein>
    <submittedName>
        <fullName evidence="2">Uncharacterized protein</fullName>
    </submittedName>
</protein>
<keyword evidence="1" id="KW-1133">Transmembrane helix</keyword>
<keyword evidence="1" id="KW-0472">Membrane</keyword>
<organism evidence="2 3">
    <name type="scientific">Shewanella ulleungensis</name>
    <dbReference type="NCBI Taxonomy" id="2282699"/>
    <lineage>
        <taxon>Bacteria</taxon>
        <taxon>Pseudomonadati</taxon>
        <taxon>Pseudomonadota</taxon>
        <taxon>Gammaproteobacteria</taxon>
        <taxon>Alteromonadales</taxon>
        <taxon>Shewanellaceae</taxon>
        <taxon>Shewanella</taxon>
    </lineage>
</organism>
<feature type="transmembrane region" description="Helical" evidence="1">
    <location>
        <begin position="6"/>
        <end position="23"/>
    </location>
</feature>
<feature type="transmembrane region" description="Helical" evidence="1">
    <location>
        <begin position="61"/>
        <end position="82"/>
    </location>
</feature>
<evidence type="ECO:0000313" key="3">
    <source>
        <dbReference type="Proteomes" id="UP000654004"/>
    </source>
</evidence>
<sequence>MSIFNLFMILFIPIGTYFLNYFRKRMSPYSKAQRVSYFILSISMGAGPFIYLRSIESEGGLGSALAVILVGVSFFWFSIVGGREATQN</sequence>
<dbReference type="EMBL" id="BMQW01000001">
    <property type="protein sequence ID" value="GGP73665.1"/>
    <property type="molecule type" value="Genomic_DNA"/>
</dbReference>
<proteinExistence type="predicted"/>
<evidence type="ECO:0000313" key="2">
    <source>
        <dbReference type="EMBL" id="GGP73665.1"/>
    </source>
</evidence>
<keyword evidence="3" id="KW-1185">Reference proteome</keyword>
<gene>
    <name evidence="2" type="ORF">GCM10009410_01560</name>
</gene>
<evidence type="ECO:0000256" key="1">
    <source>
        <dbReference type="SAM" id="Phobius"/>
    </source>
</evidence>
<feature type="transmembrane region" description="Helical" evidence="1">
    <location>
        <begin position="35"/>
        <end position="55"/>
    </location>
</feature>
<dbReference type="Proteomes" id="UP000654004">
    <property type="component" value="Unassembled WGS sequence"/>
</dbReference>
<accession>A0ABQ2QDU2</accession>
<name>A0ABQ2QDU2_9GAMM</name>
<reference evidence="3" key="1">
    <citation type="journal article" date="2019" name="Int. J. Syst. Evol. Microbiol.">
        <title>The Global Catalogue of Microorganisms (GCM) 10K type strain sequencing project: providing services to taxonomists for standard genome sequencing and annotation.</title>
        <authorList>
            <consortium name="The Broad Institute Genomics Platform"/>
            <consortium name="The Broad Institute Genome Sequencing Center for Infectious Disease"/>
            <person name="Wu L."/>
            <person name="Ma J."/>
        </authorList>
    </citation>
    <scope>NUCLEOTIDE SEQUENCE [LARGE SCALE GENOMIC DNA]</scope>
    <source>
        <strain evidence="3">JCM 32305</strain>
    </source>
</reference>
<keyword evidence="1" id="KW-0812">Transmembrane</keyword>
<comment type="caution">
    <text evidence="2">The sequence shown here is derived from an EMBL/GenBank/DDBJ whole genome shotgun (WGS) entry which is preliminary data.</text>
</comment>